<sequence length="56" mass="6627">MKWCLRQPPLTVGYGCHYTQQYSSMYPSLCYSTSSNLCNIPEFHFSFVLFMVLYRS</sequence>
<proteinExistence type="predicted"/>
<accession>K4BJ90</accession>
<evidence type="ECO:0000313" key="2">
    <source>
        <dbReference type="Proteomes" id="UP000004994"/>
    </source>
</evidence>
<evidence type="ECO:0000313" key="1">
    <source>
        <dbReference type="EnsemblPlants" id="Solyc03g096720.1.1"/>
    </source>
</evidence>
<reference evidence="1" key="1">
    <citation type="journal article" date="2012" name="Nature">
        <title>The tomato genome sequence provides insights into fleshy fruit evolution.</title>
        <authorList>
            <consortium name="Tomato Genome Consortium"/>
        </authorList>
    </citation>
    <scope>NUCLEOTIDE SEQUENCE [LARGE SCALE GENOMIC DNA]</scope>
    <source>
        <strain evidence="1">cv. Heinz 1706</strain>
    </source>
</reference>
<protein>
    <submittedName>
        <fullName evidence="1">Uncharacterized protein</fullName>
    </submittedName>
</protein>
<dbReference type="EnsemblPlants" id="Solyc03g096720.1.1">
    <property type="protein sequence ID" value="Solyc03g096720.1.1"/>
    <property type="gene ID" value="Solyc03g096720.1"/>
</dbReference>
<dbReference type="AlphaFoldDB" id="K4BJ90"/>
<keyword evidence="2" id="KW-1185">Reference proteome</keyword>
<dbReference type="PaxDb" id="4081-Solyc03g096720.1.1"/>
<organism evidence="1">
    <name type="scientific">Solanum lycopersicum</name>
    <name type="common">Tomato</name>
    <name type="synonym">Lycopersicon esculentum</name>
    <dbReference type="NCBI Taxonomy" id="4081"/>
    <lineage>
        <taxon>Eukaryota</taxon>
        <taxon>Viridiplantae</taxon>
        <taxon>Streptophyta</taxon>
        <taxon>Embryophyta</taxon>
        <taxon>Tracheophyta</taxon>
        <taxon>Spermatophyta</taxon>
        <taxon>Magnoliopsida</taxon>
        <taxon>eudicotyledons</taxon>
        <taxon>Gunneridae</taxon>
        <taxon>Pentapetalae</taxon>
        <taxon>asterids</taxon>
        <taxon>lamiids</taxon>
        <taxon>Solanales</taxon>
        <taxon>Solanaceae</taxon>
        <taxon>Solanoideae</taxon>
        <taxon>Solaneae</taxon>
        <taxon>Solanum</taxon>
        <taxon>Solanum subgen. Lycopersicon</taxon>
    </lineage>
</organism>
<dbReference type="Proteomes" id="UP000004994">
    <property type="component" value="Chromosome 3"/>
</dbReference>
<dbReference type="InParanoid" id="K4BJ90"/>
<reference evidence="1" key="2">
    <citation type="submission" date="2015-06" db="UniProtKB">
        <authorList>
            <consortium name="EnsemblPlants"/>
        </authorList>
    </citation>
    <scope>IDENTIFICATION</scope>
    <source>
        <strain evidence="1">cv. Heinz 1706</strain>
    </source>
</reference>
<dbReference type="HOGENOM" id="CLU_3017960_0_0_1"/>
<dbReference type="Gramene" id="Solyc03g096720.1.1">
    <property type="protein sequence ID" value="Solyc03g096720.1.1"/>
    <property type="gene ID" value="Solyc03g096720.1"/>
</dbReference>
<name>K4BJ90_SOLLC</name>